<comment type="caution">
    <text evidence="2">The sequence shown here is derived from an EMBL/GenBank/DDBJ whole genome shotgun (WGS) entry which is preliminary data.</text>
</comment>
<gene>
    <name evidence="2" type="ORF">IAA63_01665</name>
</gene>
<keyword evidence="1" id="KW-0472">Membrane</keyword>
<dbReference type="EMBL" id="DVON01000033">
    <property type="protein sequence ID" value="HIV11835.1"/>
    <property type="molecule type" value="Genomic_DNA"/>
</dbReference>
<reference evidence="2" key="1">
    <citation type="submission" date="2020-10" db="EMBL/GenBank/DDBJ databases">
        <authorList>
            <person name="Gilroy R."/>
        </authorList>
    </citation>
    <scope>NUCLEOTIDE SEQUENCE</scope>
    <source>
        <strain evidence="2">ChiBcec2-4451</strain>
    </source>
</reference>
<accession>A0A9D1NS67</accession>
<keyword evidence="1" id="KW-0812">Transmembrane</keyword>
<keyword evidence="1" id="KW-1133">Transmembrane helix</keyword>
<feature type="transmembrane region" description="Helical" evidence="1">
    <location>
        <begin position="212"/>
        <end position="237"/>
    </location>
</feature>
<name>A0A9D1NS67_9FIRM</name>
<protein>
    <submittedName>
        <fullName evidence="2">Uncharacterized protein</fullName>
    </submittedName>
</protein>
<evidence type="ECO:0000313" key="2">
    <source>
        <dbReference type="EMBL" id="HIV11835.1"/>
    </source>
</evidence>
<feature type="transmembrane region" description="Helical" evidence="1">
    <location>
        <begin position="257"/>
        <end position="279"/>
    </location>
</feature>
<dbReference type="AlphaFoldDB" id="A0A9D1NS67"/>
<sequence length="290" mass="33175">ILAYVKYTEKEGVRPLELRFTVREGKISSCSLFAHNLEQNRMITEYFSEEQEEKGEAVALTYNGMDQEIQGWLKDMENPNGTLSILGKEYEVIGSQSWAAAVLIPYQSLEDDTALYNDFGILLYFHDPVTREQYDQLKETLAAQLGDRVIFPEREIYDFNQLYLYNTILLINGFILLAAALNFALLYRYILMKRKKNLAVFQLCGLTRLRAACYYLGECILLLVPVIPLAFVCFRLLVLPALAKTYTDIWSLFPGSIYGKFGAAYLVVSLLVLVPVIALELNRQTLKEQL</sequence>
<feature type="transmembrane region" description="Helical" evidence="1">
    <location>
        <begin position="163"/>
        <end position="191"/>
    </location>
</feature>
<dbReference type="Proteomes" id="UP000886723">
    <property type="component" value="Unassembled WGS sequence"/>
</dbReference>
<proteinExistence type="predicted"/>
<organism evidence="2 3">
    <name type="scientific">Candidatus Pullilachnospira stercoravium</name>
    <dbReference type="NCBI Taxonomy" id="2840913"/>
    <lineage>
        <taxon>Bacteria</taxon>
        <taxon>Bacillati</taxon>
        <taxon>Bacillota</taxon>
        <taxon>Clostridia</taxon>
        <taxon>Lachnospirales</taxon>
        <taxon>Lachnospiraceae</taxon>
        <taxon>Lachnospiraceae incertae sedis</taxon>
        <taxon>Candidatus Pullilachnospira</taxon>
    </lineage>
</organism>
<evidence type="ECO:0000313" key="3">
    <source>
        <dbReference type="Proteomes" id="UP000886723"/>
    </source>
</evidence>
<reference evidence="2" key="2">
    <citation type="journal article" date="2021" name="PeerJ">
        <title>Extensive microbial diversity within the chicken gut microbiome revealed by metagenomics and culture.</title>
        <authorList>
            <person name="Gilroy R."/>
            <person name="Ravi A."/>
            <person name="Getino M."/>
            <person name="Pursley I."/>
            <person name="Horton D.L."/>
            <person name="Alikhan N.F."/>
            <person name="Baker D."/>
            <person name="Gharbi K."/>
            <person name="Hall N."/>
            <person name="Watson M."/>
            <person name="Adriaenssens E.M."/>
            <person name="Foster-Nyarko E."/>
            <person name="Jarju S."/>
            <person name="Secka A."/>
            <person name="Antonio M."/>
            <person name="Oren A."/>
            <person name="Chaudhuri R.R."/>
            <person name="La Ragione R."/>
            <person name="Hildebrand F."/>
            <person name="Pallen M.J."/>
        </authorList>
    </citation>
    <scope>NUCLEOTIDE SEQUENCE</scope>
    <source>
        <strain evidence="2">ChiBcec2-4451</strain>
    </source>
</reference>
<evidence type="ECO:0000256" key="1">
    <source>
        <dbReference type="SAM" id="Phobius"/>
    </source>
</evidence>
<feature type="non-terminal residue" evidence="2">
    <location>
        <position position="1"/>
    </location>
</feature>